<proteinExistence type="inferred from homology"/>
<dbReference type="GO" id="GO:0030246">
    <property type="term" value="F:carbohydrate binding"/>
    <property type="evidence" value="ECO:0007669"/>
    <property type="project" value="InterPro"/>
</dbReference>
<dbReference type="InterPro" id="IPR005196">
    <property type="entry name" value="Glyco_hydro_65_N"/>
</dbReference>
<dbReference type="InterPro" id="IPR008928">
    <property type="entry name" value="6-hairpin_glycosidase_sf"/>
</dbReference>
<accession>A0A7X5V2C7</accession>
<dbReference type="InterPro" id="IPR017045">
    <property type="entry name" value="Malt_Pase/Glycosyl_Hdrlase"/>
</dbReference>
<evidence type="ECO:0000259" key="6">
    <source>
        <dbReference type="Pfam" id="PF03633"/>
    </source>
</evidence>
<dbReference type="AlphaFoldDB" id="A0A7X5V2C7"/>
<evidence type="ECO:0000313" key="8">
    <source>
        <dbReference type="EMBL" id="NIJ66634.1"/>
    </source>
</evidence>
<organism evidence="8 9">
    <name type="scientific">Sphingomonas leidyi</name>
    <dbReference type="NCBI Taxonomy" id="68569"/>
    <lineage>
        <taxon>Bacteria</taxon>
        <taxon>Pseudomonadati</taxon>
        <taxon>Pseudomonadota</taxon>
        <taxon>Alphaproteobacteria</taxon>
        <taxon>Sphingomonadales</taxon>
        <taxon>Sphingomonadaceae</taxon>
        <taxon>Sphingomonas</taxon>
    </lineage>
</organism>
<name>A0A7X5V2C7_9SPHN</name>
<dbReference type="Pfam" id="PF03636">
    <property type="entry name" value="Glyco_hydro_65N"/>
    <property type="match status" value="1"/>
</dbReference>
<feature type="region of interest" description="Disordered" evidence="4">
    <location>
        <begin position="169"/>
        <end position="188"/>
    </location>
</feature>
<dbReference type="InterPro" id="IPR011013">
    <property type="entry name" value="Gal_mutarotase_sf_dom"/>
</dbReference>
<dbReference type="Gene3D" id="2.70.98.40">
    <property type="entry name" value="Glycoside hydrolase, family 65, N-terminal domain"/>
    <property type="match status" value="1"/>
</dbReference>
<dbReference type="InterPro" id="IPR005194">
    <property type="entry name" value="Glyco_hydro_65_C"/>
</dbReference>
<evidence type="ECO:0000259" key="5">
    <source>
        <dbReference type="Pfam" id="PF03632"/>
    </source>
</evidence>
<comment type="caution">
    <text evidence="8">The sequence shown here is derived from an EMBL/GenBank/DDBJ whole genome shotgun (WGS) entry which is preliminary data.</text>
</comment>
<dbReference type="GO" id="GO:0047656">
    <property type="term" value="F:alpha,alpha-trehalose phosphorylase activity"/>
    <property type="evidence" value="ECO:0007669"/>
    <property type="project" value="UniProtKB-EC"/>
</dbReference>
<dbReference type="Proteomes" id="UP000564677">
    <property type="component" value="Unassembled WGS sequence"/>
</dbReference>
<gene>
    <name evidence="8" type="ORF">FHR20_003610</name>
</gene>
<keyword evidence="8" id="KW-0328">Glycosyltransferase</keyword>
<dbReference type="PANTHER" id="PTHR11051:SF13">
    <property type="entry name" value="GLYCOSYL TRANSFERASE"/>
    <property type="match status" value="1"/>
</dbReference>
<evidence type="ECO:0000256" key="3">
    <source>
        <dbReference type="PIRSR" id="PIRSR036289-51"/>
    </source>
</evidence>
<dbReference type="InterPro" id="IPR012341">
    <property type="entry name" value="6hp_glycosidase-like_sf"/>
</dbReference>
<comment type="similarity">
    <text evidence="1">Belongs to the glycosyl hydrolase 65 family.</text>
</comment>
<evidence type="ECO:0000256" key="4">
    <source>
        <dbReference type="SAM" id="MobiDB-lite"/>
    </source>
</evidence>
<feature type="domain" description="Glycoside hydrolase family 65 N-terminal" evidence="7">
    <location>
        <begin position="28"/>
        <end position="226"/>
    </location>
</feature>
<dbReference type="Gene3D" id="1.50.10.10">
    <property type="match status" value="1"/>
</dbReference>
<dbReference type="EC" id="2.4.1.64" evidence="8"/>
<evidence type="ECO:0000259" key="7">
    <source>
        <dbReference type="Pfam" id="PF03636"/>
    </source>
</evidence>
<dbReference type="InterPro" id="IPR037018">
    <property type="entry name" value="GH65_N"/>
</dbReference>
<keyword evidence="9" id="KW-1185">Reference proteome</keyword>
<keyword evidence="8" id="KW-0808">Transferase</keyword>
<feature type="binding site" evidence="3">
    <location>
        <begin position="570"/>
        <end position="571"/>
    </location>
    <ligand>
        <name>substrate</name>
    </ligand>
</feature>
<reference evidence="8 9" key="1">
    <citation type="submission" date="2020-03" db="EMBL/GenBank/DDBJ databases">
        <title>Genomic Encyclopedia of Type Strains, Phase IV (KMG-IV): sequencing the most valuable type-strain genomes for metagenomic binning, comparative biology and taxonomic classification.</title>
        <authorList>
            <person name="Goeker M."/>
        </authorList>
    </citation>
    <scope>NUCLEOTIDE SEQUENCE [LARGE SCALE GENOMIC DNA]</scope>
    <source>
        <strain evidence="8 9">DSM 4733</strain>
    </source>
</reference>
<evidence type="ECO:0000256" key="1">
    <source>
        <dbReference type="ARBA" id="ARBA00006768"/>
    </source>
</evidence>
<dbReference type="Gene3D" id="2.60.420.10">
    <property type="entry name" value="Maltose phosphorylase, domain 3"/>
    <property type="match status" value="1"/>
</dbReference>
<evidence type="ECO:0000256" key="2">
    <source>
        <dbReference type="PIRSR" id="PIRSR036289-50"/>
    </source>
</evidence>
<dbReference type="SUPFAM" id="SSF48208">
    <property type="entry name" value="Six-hairpin glycosidases"/>
    <property type="match status" value="1"/>
</dbReference>
<protein>
    <submittedName>
        <fullName evidence="8">Alpha,alpha-trehalose phosphorylase</fullName>
        <ecNumber evidence="8">2.4.1.64</ecNumber>
    </submittedName>
</protein>
<dbReference type="RefSeq" id="WP_167300969.1">
    <property type="nucleotide sequence ID" value="NZ_JAASQV010000004.1"/>
</dbReference>
<dbReference type="InterPro" id="IPR005195">
    <property type="entry name" value="Glyco_hydro_65_M"/>
</dbReference>
<feature type="active site" description="Proton donor" evidence="2">
    <location>
        <position position="458"/>
    </location>
</feature>
<dbReference type="GO" id="GO:0005975">
    <property type="term" value="P:carbohydrate metabolic process"/>
    <property type="evidence" value="ECO:0007669"/>
    <property type="project" value="InterPro"/>
</dbReference>
<dbReference type="PANTHER" id="PTHR11051">
    <property type="entry name" value="GLYCOSYL HYDROLASE-RELATED"/>
    <property type="match status" value="1"/>
</dbReference>
<dbReference type="PIRSF" id="PIRSF036289">
    <property type="entry name" value="Glycosyl_hydrolase_malt_phosph"/>
    <property type="match status" value="1"/>
</dbReference>
<dbReference type="GO" id="GO:0004553">
    <property type="term" value="F:hydrolase activity, hydrolyzing O-glycosyl compounds"/>
    <property type="evidence" value="ECO:0007669"/>
    <property type="project" value="TreeGrafter"/>
</dbReference>
<evidence type="ECO:0000313" key="9">
    <source>
        <dbReference type="Proteomes" id="UP000564677"/>
    </source>
</evidence>
<feature type="domain" description="Glycoside hydrolase family 65 central catalytic" evidence="5">
    <location>
        <begin position="297"/>
        <end position="657"/>
    </location>
</feature>
<dbReference type="Pfam" id="PF03633">
    <property type="entry name" value="Glyco_hydro_65C"/>
    <property type="match status" value="1"/>
</dbReference>
<dbReference type="EMBL" id="JAASQV010000004">
    <property type="protein sequence ID" value="NIJ66634.1"/>
    <property type="molecule type" value="Genomic_DNA"/>
</dbReference>
<dbReference type="Pfam" id="PF03632">
    <property type="entry name" value="Glyco_hydro_65m"/>
    <property type="match status" value="1"/>
</dbReference>
<dbReference type="SUPFAM" id="SSF74650">
    <property type="entry name" value="Galactose mutarotase-like"/>
    <property type="match status" value="1"/>
</dbReference>
<feature type="binding site" evidence="3">
    <location>
        <begin position="331"/>
        <end position="332"/>
    </location>
    <ligand>
        <name>substrate</name>
    </ligand>
</feature>
<sequence>MARTLNGAEDGVLFAEDGWSLDVIGDDSAREGWAATILALSNGTIGVRGAIEERAQATTFLAHAYEQAPIHYHEKLKGFAANSDSRVPVAESLGIDVRVDGEAIDFTALRSATRRTLDLRAGMLRRETRWSLPDGRLLRIRTERIVPLDGSTLLVRRLQAEIEGTGSVTLHPRLAPAPSGAAQSDDPRIGVNLASRGFETEQAEQDIVVERLPGSGIAVAAVQRTREDAGWLLAATGFATGRDASGALAERAATLADTALAAGFEAAAAAQHALLERFWAAADLAIAGEPRLAATLRANLFHLFASAGRDGRSSAAAKGLTGEGYEGHYFWDTEAFMLPVLSVLAPDIARAMLVYRAGTLDAAFANARALDHRKGALYAWRTIEGRECSAHYPSGSAQYHINSAIAFAIGAYVDATGDEGFLVEHGARMLVETARIWVTLGDWADGRFHLRGVTGPDEYTALVDDNWYTNRMAQKHLRLAVSAAAHVAALAPRAWAGLAAKMALDADELAEFGRVADAMHLPWDAARELDAQDASFLDKPRWDLAGTPASEFPLLLHYHPMTLYRHQVSKQADLVLAMVLGGEDVSLERKRRVFDHYEPITTHDSTLSASTFAILASEVGHEAQALRFFAETSLVDIDDRHGNTGHGVHMAALAGSWLALVWGFAGFRPQGPALRFRPTRPAAWQGYGFGLVWRGTLVRVEVAGDRITYRAVSGPGITIGHHDGEVRLAPGESWTGALAA</sequence>
<feature type="domain" description="Glycoside hydrolase family 65 C-terminal" evidence="6">
    <location>
        <begin position="668"/>
        <end position="728"/>
    </location>
</feature>